<dbReference type="HOGENOM" id="CLU_001265_1_0_1"/>
<evidence type="ECO:0000256" key="8">
    <source>
        <dbReference type="SAM" id="Phobius"/>
    </source>
</evidence>
<feature type="transmembrane region" description="Helical" evidence="8">
    <location>
        <begin position="141"/>
        <end position="161"/>
    </location>
</feature>
<dbReference type="GO" id="GO:0022857">
    <property type="term" value="F:transmembrane transporter activity"/>
    <property type="evidence" value="ECO:0007669"/>
    <property type="project" value="InterPro"/>
</dbReference>
<feature type="transmembrane region" description="Helical" evidence="8">
    <location>
        <begin position="377"/>
        <end position="397"/>
    </location>
</feature>
<dbReference type="OMA" id="FLYFWGM"/>
<feature type="transmembrane region" description="Helical" evidence="8">
    <location>
        <begin position="403"/>
        <end position="425"/>
    </location>
</feature>
<dbReference type="SUPFAM" id="SSF103473">
    <property type="entry name" value="MFS general substrate transporter"/>
    <property type="match status" value="1"/>
</dbReference>
<keyword evidence="5 8" id="KW-1133">Transmembrane helix</keyword>
<protein>
    <recommendedName>
        <fullName evidence="9">Major facilitator superfamily (MFS) profile domain-containing protein</fullName>
    </recommendedName>
</protein>
<gene>
    <name evidence="10" type="ORF">PFICI_11291</name>
</gene>
<evidence type="ECO:0000256" key="5">
    <source>
        <dbReference type="ARBA" id="ARBA00022989"/>
    </source>
</evidence>
<feature type="transmembrane region" description="Helical" evidence="8">
    <location>
        <begin position="315"/>
        <end position="334"/>
    </location>
</feature>
<dbReference type="Proteomes" id="UP000030651">
    <property type="component" value="Unassembled WGS sequence"/>
</dbReference>
<feature type="region of interest" description="Disordered" evidence="7">
    <location>
        <begin position="1"/>
        <end position="24"/>
    </location>
</feature>
<evidence type="ECO:0000256" key="7">
    <source>
        <dbReference type="SAM" id="MobiDB-lite"/>
    </source>
</evidence>
<dbReference type="EMBL" id="KI912116">
    <property type="protein sequence ID" value="ETS77417.1"/>
    <property type="molecule type" value="Genomic_DNA"/>
</dbReference>
<keyword evidence="6 8" id="KW-0472">Membrane</keyword>
<feature type="domain" description="Major facilitator superfamily (MFS) profile" evidence="9">
    <location>
        <begin position="45"/>
        <end position="426"/>
    </location>
</feature>
<dbReference type="Pfam" id="PF07690">
    <property type="entry name" value="MFS_1"/>
    <property type="match status" value="1"/>
</dbReference>
<evidence type="ECO:0000256" key="1">
    <source>
        <dbReference type="ARBA" id="ARBA00004141"/>
    </source>
</evidence>
<feature type="transmembrane region" description="Helical" evidence="8">
    <location>
        <begin position="117"/>
        <end position="135"/>
    </location>
</feature>
<dbReference type="GO" id="GO:0016020">
    <property type="term" value="C:membrane"/>
    <property type="evidence" value="ECO:0007669"/>
    <property type="project" value="UniProtKB-SubCell"/>
</dbReference>
<evidence type="ECO:0000256" key="4">
    <source>
        <dbReference type="ARBA" id="ARBA00022692"/>
    </source>
</evidence>
<dbReference type="InParanoid" id="W3WWC3"/>
<dbReference type="CDD" id="cd17352">
    <property type="entry name" value="MFS_MCT_SLC16"/>
    <property type="match status" value="1"/>
</dbReference>
<dbReference type="PANTHER" id="PTHR11360">
    <property type="entry name" value="MONOCARBOXYLATE TRANSPORTER"/>
    <property type="match status" value="1"/>
</dbReference>
<evidence type="ECO:0000313" key="10">
    <source>
        <dbReference type="EMBL" id="ETS77417.1"/>
    </source>
</evidence>
<feature type="transmembrane region" description="Helical" evidence="8">
    <location>
        <begin position="205"/>
        <end position="225"/>
    </location>
</feature>
<feature type="compositionally biased region" description="Polar residues" evidence="7">
    <location>
        <begin position="1"/>
        <end position="20"/>
    </location>
</feature>
<keyword evidence="4 8" id="KW-0812">Transmembrane</keyword>
<dbReference type="GeneID" id="19276304"/>
<feature type="transmembrane region" description="Helical" evidence="8">
    <location>
        <begin position="251"/>
        <end position="272"/>
    </location>
</feature>
<dbReference type="PANTHER" id="PTHR11360:SF224">
    <property type="entry name" value="MAJOR FACILITATOR SUPERFAMILY (MFS) PROFILE DOMAIN-CONTAINING PROTEIN-RELATED"/>
    <property type="match status" value="1"/>
</dbReference>
<proteinExistence type="inferred from homology"/>
<dbReference type="PROSITE" id="PS50850">
    <property type="entry name" value="MFS"/>
    <property type="match status" value="1"/>
</dbReference>
<name>W3WWC3_PESFW</name>
<dbReference type="OrthoDB" id="5667at2759"/>
<evidence type="ECO:0000256" key="2">
    <source>
        <dbReference type="ARBA" id="ARBA00006727"/>
    </source>
</evidence>
<dbReference type="eggNOG" id="KOG2504">
    <property type="taxonomic scope" value="Eukaryota"/>
</dbReference>
<dbReference type="InterPro" id="IPR036259">
    <property type="entry name" value="MFS_trans_sf"/>
</dbReference>
<reference evidence="11" key="1">
    <citation type="journal article" date="2015" name="BMC Genomics">
        <title>Genomic and transcriptomic analysis of the endophytic fungus Pestalotiopsis fici reveals its lifestyle and high potential for synthesis of natural products.</title>
        <authorList>
            <person name="Wang X."/>
            <person name="Zhang X."/>
            <person name="Liu L."/>
            <person name="Xiang M."/>
            <person name="Wang W."/>
            <person name="Sun X."/>
            <person name="Che Y."/>
            <person name="Guo L."/>
            <person name="Liu G."/>
            <person name="Guo L."/>
            <person name="Wang C."/>
            <person name="Yin W.B."/>
            <person name="Stadler M."/>
            <person name="Zhang X."/>
            <person name="Liu X."/>
        </authorList>
    </citation>
    <scope>NUCLEOTIDE SEQUENCE [LARGE SCALE GENOMIC DNA]</scope>
    <source>
        <strain evidence="11">W106-1 / CGMCC3.15140</strain>
    </source>
</reference>
<dbReference type="InterPro" id="IPR050327">
    <property type="entry name" value="Proton-linked_MCT"/>
</dbReference>
<dbReference type="InterPro" id="IPR020846">
    <property type="entry name" value="MFS_dom"/>
</dbReference>
<dbReference type="RefSeq" id="XP_007838063.1">
    <property type="nucleotide sequence ID" value="XM_007839872.1"/>
</dbReference>
<keyword evidence="11" id="KW-1185">Reference proteome</keyword>
<evidence type="ECO:0000256" key="6">
    <source>
        <dbReference type="ARBA" id="ARBA00023136"/>
    </source>
</evidence>
<dbReference type="InterPro" id="IPR011701">
    <property type="entry name" value="MFS"/>
</dbReference>
<evidence type="ECO:0000313" key="11">
    <source>
        <dbReference type="Proteomes" id="UP000030651"/>
    </source>
</evidence>
<dbReference type="AlphaFoldDB" id="W3WWC3"/>
<feature type="transmembrane region" description="Helical" evidence="8">
    <location>
        <begin position="87"/>
        <end position="105"/>
    </location>
</feature>
<organism evidence="10 11">
    <name type="scientific">Pestalotiopsis fici (strain W106-1 / CGMCC3.15140)</name>
    <dbReference type="NCBI Taxonomy" id="1229662"/>
    <lineage>
        <taxon>Eukaryota</taxon>
        <taxon>Fungi</taxon>
        <taxon>Dikarya</taxon>
        <taxon>Ascomycota</taxon>
        <taxon>Pezizomycotina</taxon>
        <taxon>Sordariomycetes</taxon>
        <taxon>Xylariomycetidae</taxon>
        <taxon>Amphisphaeriales</taxon>
        <taxon>Sporocadaceae</taxon>
        <taxon>Pestalotiopsis</taxon>
    </lineage>
</organism>
<comment type="subcellular location">
    <subcellularLocation>
        <location evidence="1">Membrane</location>
        <topology evidence="1">Multi-pass membrane protein</topology>
    </subcellularLocation>
</comment>
<sequence length="437" mass="47134">MEKTASIPQQSAVVSTTPPTDESADDSIEFTIRAPFDDFPDGGRDAWLCVFGGFLAMFCCFGLLNCAGVFLEYYVQGPLAAAGPSNASWITSIQIAIQTGSAILWGRLFDAYGPRRLIFIGSIVYCFGLMMLSLSTHYYQFFLSQSIVAAAASGAIFNASMSSVATWFFKRRAAAFGIMNAGSSLGGVCLPIMMNHLFRQIGFPWTIRVLGFLFLAMCGVASMTIKSRLPPRRTPFLLNDYIRPFQDLPMVLTMLGGFFFFWGMFLPLSYIILQGQSAGMSTTLAEYLLPILNAVSIVGRVVSGFAADRIGRYNAIILVAFLSGAFTIALWIPAKTSATIIAYGVLFGFASGGFIPLVPSCIAQISDIKEIGTRTGTASFLQAFGALSGSPIGGALIDQMHGSYLGLQLFCGLSMLVSVLFYGAARYVQAGFRVERV</sequence>
<evidence type="ECO:0000259" key="9">
    <source>
        <dbReference type="PROSITE" id="PS50850"/>
    </source>
</evidence>
<comment type="similarity">
    <text evidence="2">Belongs to the major facilitator superfamily. Monocarboxylate porter (TC 2.A.1.13) family.</text>
</comment>
<feature type="transmembrane region" description="Helical" evidence="8">
    <location>
        <begin position="340"/>
        <end position="365"/>
    </location>
</feature>
<accession>W3WWC3</accession>
<dbReference type="Gene3D" id="1.20.1250.20">
    <property type="entry name" value="MFS general substrate transporter like domains"/>
    <property type="match status" value="1"/>
</dbReference>
<keyword evidence="3" id="KW-0813">Transport</keyword>
<feature type="transmembrane region" description="Helical" evidence="8">
    <location>
        <begin position="173"/>
        <end position="193"/>
    </location>
</feature>
<feature type="transmembrane region" description="Helical" evidence="8">
    <location>
        <begin position="284"/>
        <end position="303"/>
    </location>
</feature>
<dbReference type="KEGG" id="pfy:PFICI_11291"/>
<evidence type="ECO:0000256" key="3">
    <source>
        <dbReference type="ARBA" id="ARBA00022448"/>
    </source>
</evidence>
<feature type="transmembrane region" description="Helical" evidence="8">
    <location>
        <begin position="46"/>
        <end position="75"/>
    </location>
</feature>